<organism evidence="2 3">
    <name type="scientific">Dorcoceras hygrometricum</name>
    <dbReference type="NCBI Taxonomy" id="472368"/>
    <lineage>
        <taxon>Eukaryota</taxon>
        <taxon>Viridiplantae</taxon>
        <taxon>Streptophyta</taxon>
        <taxon>Embryophyta</taxon>
        <taxon>Tracheophyta</taxon>
        <taxon>Spermatophyta</taxon>
        <taxon>Magnoliopsida</taxon>
        <taxon>eudicotyledons</taxon>
        <taxon>Gunneridae</taxon>
        <taxon>Pentapetalae</taxon>
        <taxon>asterids</taxon>
        <taxon>lamiids</taxon>
        <taxon>Lamiales</taxon>
        <taxon>Gesneriaceae</taxon>
        <taxon>Didymocarpoideae</taxon>
        <taxon>Trichosporeae</taxon>
        <taxon>Loxocarpinae</taxon>
        <taxon>Dorcoceras</taxon>
    </lineage>
</organism>
<dbReference type="Proteomes" id="UP000250235">
    <property type="component" value="Unassembled WGS sequence"/>
</dbReference>
<name>A0A2Z7B8F5_9LAMI</name>
<dbReference type="EMBL" id="KV008290">
    <property type="protein sequence ID" value="KZV30401.1"/>
    <property type="molecule type" value="Genomic_DNA"/>
</dbReference>
<accession>A0A2Z7B8F5</accession>
<gene>
    <name evidence="2" type="ORF">F511_34272</name>
</gene>
<proteinExistence type="predicted"/>
<evidence type="ECO:0000256" key="1">
    <source>
        <dbReference type="SAM" id="MobiDB-lite"/>
    </source>
</evidence>
<evidence type="ECO:0000313" key="3">
    <source>
        <dbReference type="Proteomes" id="UP000250235"/>
    </source>
</evidence>
<evidence type="ECO:0000313" key="2">
    <source>
        <dbReference type="EMBL" id="KZV30401.1"/>
    </source>
</evidence>
<feature type="region of interest" description="Disordered" evidence="1">
    <location>
        <begin position="289"/>
        <end position="314"/>
    </location>
</feature>
<reference evidence="2 3" key="1">
    <citation type="journal article" date="2015" name="Proc. Natl. Acad. Sci. U.S.A.">
        <title>The resurrection genome of Boea hygrometrica: A blueprint for survival of dehydration.</title>
        <authorList>
            <person name="Xiao L."/>
            <person name="Yang G."/>
            <person name="Zhang L."/>
            <person name="Yang X."/>
            <person name="Zhao S."/>
            <person name="Ji Z."/>
            <person name="Zhou Q."/>
            <person name="Hu M."/>
            <person name="Wang Y."/>
            <person name="Chen M."/>
            <person name="Xu Y."/>
            <person name="Jin H."/>
            <person name="Xiao X."/>
            <person name="Hu G."/>
            <person name="Bao F."/>
            <person name="Hu Y."/>
            <person name="Wan P."/>
            <person name="Li L."/>
            <person name="Deng X."/>
            <person name="Kuang T."/>
            <person name="Xiang C."/>
            <person name="Zhu J.K."/>
            <person name="Oliver M.J."/>
            <person name="He Y."/>
        </authorList>
    </citation>
    <scope>NUCLEOTIDE SEQUENCE [LARGE SCALE GENOMIC DNA]</scope>
    <source>
        <strain evidence="3">cv. XS01</strain>
    </source>
</reference>
<sequence>MVFEFRLLNDILAKYVTVKAGSFDAVTHERILMMTAIYGGVPVNWGRLLFKIFKDMVTPETRQARDYAVQICILLKNAQGLELVVEKPEDKKTAVSKKRPAPTVDAPVVKRKSTTVKGTPADKRLALVTVAQEAVPIQMISAVTPPAPKRKAAKRRLKLPAGSDDEIVENELDVVDAEQQQREQTTADEICDIVFEDTERSNAVNDEDDNLDGAENEIARKMASFTAPKQLIQEPLRSGEDDAMSGFKQPSAWLRPASRGKRHFTVGGGRLSLIKSTIGCKVPSSACTRRPDEINTDENSSKSWPEQIPTREGDGGVVADDGGFGGGGGGRNFGSWGITDSACKNQLVVVSVQYGPFNPYIPIRSTTIGYPRMSASGESPTTMHRLLHASGPHPIPPPNDPKWVGKRVKVRRLSRRVSMTFRVVRTNQYNQDLGLVHSTNSNHLESPNEGSSIDHQVTIYLHAQNITMFPTNETCNQQLEADQLYARSENHQPDLTEILKSEIRSRLP</sequence>
<keyword evidence="3" id="KW-1185">Reference proteome</keyword>
<dbReference type="AlphaFoldDB" id="A0A2Z7B8F5"/>
<protein>
    <submittedName>
        <fullName evidence="2">Splicing factor 3B subunit 1-like</fullName>
    </submittedName>
</protein>